<accession>A0A914Z574</accession>
<keyword evidence="1" id="KW-1185">Reference proteome</keyword>
<dbReference type="Gene3D" id="3.40.50.150">
    <property type="entry name" value="Vaccinia Virus protein VP39"/>
    <property type="match status" value="1"/>
</dbReference>
<reference evidence="2" key="1">
    <citation type="submission" date="2022-11" db="UniProtKB">
        <authorList>
            <consortium name="WormBaseParasite"/>
        </authorList>
    </citation>
    <scope>IDENTIFICATION</scope>
</reference>
<dbReference type="InterPro" id="IPR029063">
    <property type="entry name" value="SAM-dependent_MTases_sf"/>
</dbReference>
<protein>
    <submittedName>
        <fullName evidence="2">Uncharacterized protein</fullName>
    </submittedName>
</protein>
<sequence length="169" mass="19001">MVKKSSNTVIRYLFSEKLGTGGYFTRSIVKNAEDGKEKIVKEDVVSGLGKKDQNESALIVGLGGGAMNNYFSTLENQPYVTIVDIDPTIYYIARRWYDSKPSKYQEFFVDDAIAFVKNRSLNLLSSKNPDELLYDVILIDCSATEATDDLVSPIVEFLDPKVLEDCKKF</sequence>
<organism evidence="1 2">
    <name type="scientific">Panagrolaimus superbus</name>
    <dbReference type="NCBI Taxonomy" id="310955"/>
    <lineage>
        <taxon>Eukaryota</taxon>
        <taxon>Metazoa</taxon>
        <taxon>Ecdysozoa</taxon>
        <taxon>Nematoda</taxon>
        <taxon>Chromadorea</taxon>
        <taxon>Rhabditida</taxon>
        <taxon>Tylenchina</taxon>
        <taxon>Panagrolaimomorpha</taxon>
        <taxon>Panagrolaimoidea</taxon>
        <taxon>Panagrolaimidae</taxon>
        <taxon>Panagrolaimus</taxon>
    </lineage>
</organism>
<evidence type="ECO:0000313" key="2">
    <source>
        <dbReference type="WBParaSite" id="PSU_v2.g7830.t1"/>
    </source>
</evidence>
<dbReference type="WBParaSite" id="PSU_v2.g7830.t1">
    <property type="protein sequence ID" value="PSU_v2.g7830.t1"/>
    <property type="gene ID" value="PSU_v2.g7830"/>
</dbReference>
<evidence type="ECO:0000313" key="1">
    <source>
        <dbReference type="Proteomes" id="UP000887577"/>
    </source>
</evidence>
<name>A0A914Z574_9BILA</name>
<proteinExistence type="predicted"/>
<dbReference type="Proteomes" id="UP000887577">
    <property type="component" value="Unplaced"/>
</dbReference>
<dbReference type="AlphaFoldDB" id="A0A914Z574"/>
<dbReference type="SUPFAM" id="SSF53335">
    <property type="entry name" value="S-adenosyl-L-methionine-dependent methyltransferases"/>
    <property type="match status" value="1"/>
</dbReference>